<organism evidence="1 2">
    <name type="scientific">Rhamnella rubrinervis</name>
    <dbReference type="NCBI Taxonomy" id="2594499"/>
    <lineage>
        <taxon>Eukaryota</taxon>
        <taxon>Viridiplantae</taxon>
        <taxon>Streptophyta</taxon>
        <taxon>Embryophyta</taxon>
        <taxon>Tracheophyta</taxon>
        <taxon>Spermatophyta</taxon>
        <taxon>Magnoliopsida</taxon>
        <taxon>eudicotyledons</taxon>
        <taxon>Gunneridae</taxon>
        <taxon>Pentapetalae</taxon>
        <taxon>rosids</taxon>
        <taxon>fabids</taxon>
        <taxon>Rosales</taxon>
        <taxon>Rhamnaceae</taxon>
        <taxon>rhamnoid group</taxon>
        <taxon>Rhamneae</taxon>
        <taxon>Rhamnella</taxon>
    </lineage>
</organism>
<accession>A0A8K0MGH2</accession>
<reference evidence="1" key="1">
    <citation type="submission" date="2020-03" db="EMBL/GenBank/DDBJ databases">
        <title>A high-quality chromosome-level genome assembly of a woody plant with both climbing and erect habits, Rhamnella rubrinervis.</title>
        <authorList>
            <person name="Lu Z."/>
            <person name="Yang Y."/>
            <person name="Zhu X."/>
            <person name="Sun Y."/>
        </authorList>
    </citation>
    <scope>NUCLEOTIDE SEQUENCE</scope>
    <source>
        <strain evidence="1">BYM</strain>
        <tissue evidence="1">Leaf</tissue>
    </source>
</reference>
<proteinExistence type="predicted"/>
<evidence type="ECO:0000313" key="1">
    <source>
        <dbReference type="EMBL" id="KAF3444803.1"/>
    </source>
</evidence>
<name>A0A8K0MGH2_9ROSA</name>
<dbReference type="Proteomes" id="UP000796880">
    <property type="component" value="Unassembled WGS sequence"/>
</dbReference>
<comment type="caution">
    <text evidence="1">The sequence shown here is derived from an EMBL/GenBank/DDBJ whole genome shotgun (WGS) entry which is preliminary data.</text>
</comment>
<protein>
    <submittedName>
        <fullName evidence="1">Uncharacterized protein</fullName>
    </submittedName>
</protein>
<evidence type="ECO:0000313" key="2">
    <source>
        <dbReference type="Proteomes" id="UP000796880"/>
    </source>
</evidence>
<dbReference type="EMBL" id="VOIH02000006">
    <property type="protein sequence ID" value="KAF3444803.1"/>
    <property type="molecule type" value="Genomic_DNA"/>
</dbReference>
<sequence length="147" mass="17013">MVGRNQGIANFTKAQTFVVLEEEALGRTVAVKEGQLRQLEKNTEVIQPWLRDNRFTEYPGTKRWPAFKREMKNCWRLFEKRLVEDPINGARRSGRNSTEKNNASLNNVENIRVIHSIRRTACGGERREDRRAIADPHCTVKAKIPIL</sequence>
<keyword evidence="2" id="KW-1185">Reference proteome</keyword>
<dbReference type="AlphaFoldDB" id="A0A8K0MGH2"/>
<gene>
    <name evidence="1" type="ORF">FNV43_RR14496</name>
</gene>